<organism evidence="3 4">
    <name type="scientific">Phocicoccus schoeneichii</name>
    <dbReference type="NCBI Taxonomy" id="1812261"/>
    <lineage>
        <taxon>Bacteria</taxon>
        <taxon>Bacillati</taxon>
        <taxon>Bacillota</taxon>
        <taxon>Bacilli</taxon>
        <taxon>Bacillales</taxon>
        <taxon>Salinicoccaceae</taxon>
        <taxon>Phocicoccus</taxon>
    </lineage>
</organism>
<protein>
    <submittedName>
        <fullName evidence="3">Alpha/beta hydrolase fold protein</fullName>
    </submittedName>
</protein>
<dbReference type="SUPFAM" id="SSF53474">
    <property type="entry name" value="alpha/beta-Hydrolases"/>
    <property type="match status" value="1"/>
</dbReference>
<evidence type="ECO:0000256" key="1">
    <source>
        <dbReference type="ARBA" id="ARBA00022801"/>
    </source>
</evidence>
<comment type="caution">
    <text evidence="3">The sequence shown here is derived from an EMBL/GenBank/DDBJ whole genome shotgun (WGS) entry which is preliminary data.</text>
</comment>
<evidence type="ECO:0000259" key="2">
    <source>
        <dbReference type="Pfam" id="PF07859"/>
    </source>
</evidence>
<dbReference type="InterPro" id="IPR013094">
    <property type="entry name" value="AB_hydrolase_3"/>
</dbReference>
<proteinExistence type="predicted"/>
<reference evidence="3 4" key="1">
    <citation type="submission" date="2020-07" db="EMBL/GenBank/DDBJ databases">
        <authorList>
            <person name="Criscuolo A."/>
        </authorList>
    </citation>
    <scope>NUCLEOTIDE SEQUENCE [LARGE SCALE GENOMIC DNA]</scope>
    <source>
        <strain evidence="4">CIP 111030</strain>
    </source>
</reference>
<evidence type="ECO:0000313" key="3">
    <source>
        <dbReference type="EMBL" id="CAD2076403.1"/>
    </source>
</evidence>
<keyword evidence="1 3" id="KW-0378">Hydrolase</keyword>
<dbReference type="PANTHER" id="PTHR48081:SF3">
    <property type="entry name" value="ALPHA_BETA HYDROLASE FOLD-3 DOMAIN-CONTAINING PROTEIN"/>
    <property type="match status" value="1"/>
</dbReference>
<dbReference type="AlphaFoldDB" id="A0A6V7RFA5"/>
<dbReference type="RefSeq" id="WP_186087265.1">
    <property type="nucleotide sequence ID" value="NZ_BMDB01000001.1"/>
</dbReference>
<keyword evidence="4" id="KW-1185">Reference proteome</keyword>
<gene>
    <name evidence="3" type="ORF">JEOSCH030_01067</name>
</gene>
<accession>A0A6V7RFA5</accession>
<evidence type="ECO:0000313" key="4">
    <source>
        <dbReference type="Proteomes" id="UP000521032"/>
    </source>
</evidence>
<dbReference type="Gene3D" id="3.40.50.1820">
    <property type="entry name" value="alpha/beta hydrolase"/>
    <property type="match status" value="1"/>
</dbReference>
<dbReference type="GO" id="GO:0016787">
    <property type="term" value="F:hydrolase activity"/>
    <property type="evidence" value="ECO:0007669"/>
    <property type="project" value="UniProtKB-KW"/>
</dbReference>
<feature type="domain" description="Alpha/beta hydrolase fold-3" evidence="2">
    <location>
        <begin position="32"/>
        <end position="248"/>
    </location>
</feature>
<name>A0A6V7RFA5_9BACL</name>
<dbReference type="Pfam" id="PF07859">
    <property type="entry name" value="Abhydrolase_3"/>
    <property type="match status" value="1"/>
</dbReference>
<sequence>MKSAEHTIFENEQYSLNGTFFKSKNEHSNKTIVYFHGGGLIFGTKNDLPNEYVNLITEEFNLFSVAYRLVPESDLNDIFEDLTHIYNYTKKNFTDEIYVLGRSAGGYLSYLFSKHFEVSGAFILYGYYDFTHRDFMSLPKDQVKFAPMLSSSIEKQNVKFEVITEALPNPRFLLYLYYRNESLWQKKLGVNLEDNKYFLTDEDLKHMPKTVLVHANNDPDVPFDYSKHASTLIPDCKFIELDKNTHDFDQTVTDETLQIYREALEFLA</sequence>
<dbReference type="InterPro" id="IPR050300">
    <property type="entry name" value="GDXG_lipolytic_enzyme"/>
</dbReference>
<dbReference type="PANTHER" id="PTHR48081">
    <property type="entry name" value="AB HYDROLASE SUPERFAMILY PROTEIN C4A8.06C"/>
    <property type="match status" value="1"/>
</dbReference>
<dbReference type="InterPro" id="IPR029058">
    <property type="entry name" value="AB_hydrolase_fold"/>
</dbReference>
<dbReference type="EMBL" id="CAJEWE010000010">
    <property type="protein sequence ID" value="CAD2076403.1"/>
    <property type="molecule type" value="Genomic_DNA"/>
</dbReference>
<dbReference type="Proteomes" id="UP000521032">
    <property type="component" value="Unassembled WGS sequence"/>
</dbReference>